<evidence type="ECO:0000256" key="1">
    <source>
        <dbReference type="ARBA" id="ARBA00000085"/>
    </source>
</evidence>
<dbReference type="InterPro" id="IPR029016">
    <property type="entry name" value="GAF-like_dom_sf"/>
</dbReference>
<evidence type="ECO:0000313" key="10">
    <source>
        <dbReference type="Proteomes" id="UP000331127"/>
    </source>
</evidence>
<dbReference type="SMART" id="SM00065">
    <property type="entry name" value="GAF"/>
    <property type="match status" value="1"/>
</dbReference>
<dbReference type="InterPro" id="IPR036097">
    <property type="entry name" value="HisK_dim/P_sf"/>
</dbReference>
<dbReference type="Pfam" id="PF01590">
    <property type="entry name" value="GAF"/>
    <property type="match status" value="2"/>
</dbReference>
<feature type="domain" description="Histidine kinase" evidence="8">
    <location>
        <begin position="558"/>
        <end position="765"/>
    </location>
</feature>
<dbReference type="AlphaFoldDB" id="A0A5M3WTI8"/>
<evidence type="ECO:0000256" key="3">
    <source>
        <dbReference type="ARBA" id="ARBA00012438"/>
    </source>
</evidence>
<dbReference type="SMART" id="SM00388">
    <property type="entry name" value="HisKA"/>
    <property type="match status" value="1"/>
</dbReference>
<dbReference type="PANTHER" id="PTHR43711:SF1">
    <property type="entry name" value="HISTIDINE KINASE 1"/>
    <property type="match status" value="1"/>
</dbReference>
<dbReference type="PANTHER" id="PTHR43711">
    <property type="entry name" value="TWO-COMPONENT HISTIDINE KINASE"/>
    <property type="match status" value="1"/>
</dbReference>
<dbReference type="Pfam" id="PF02518">
    <property type="entry name" value="HATPase_c"/>
    <property type="match status" value="1"/>
</dbReference>
<dbReference type="InterPro" id="IPR004358">
    <property type="entry name" value="Sig_transdc_His_kin-like_C"/>
</dbReference>
<accession>A0A5M3WTI8</accession>
<evidence type="ECO:0000313" key="9">
    <source>
        <dbReference type="EMBL" id="GES11572.1"/>
    </source>
</evidence>
<dbReference type="RefSeq" id="WP_155356925.1">
    <property type="nucleotide sequence ID" value="NZ_BAAAHL010000068.1"/>
</dbReference>
<dbReference type="EC" id="2.7.13.3" evidence="3"/>
<dbReference type="Gene3D" id="1.10.287.130">
    <property type="match status" value="1"/>
</dbReference>
<dbReference type="FunFam" id="3.30.450.40:FF:000035">
    <property type="entry name" value="PAS sensor protein"/>
    <property type="match status" value="1"/>
</dbReference>
<evidence type="ECO:0000256" key="6">
    <source>
        <dbReference type="ARBA" id="ARBA00022777"/>
    </source>
</evidence>
<dbReference type="PROSITE" id="PS50109">
    <property type="entry name" value="HIS_KIN"/>
    <property type="match status" value="1"/>
</dbReference>
<dbReference type="InterPro" id="IPR003661">
    <property type="entry name" value="HisK_dim/P_dom"/>
</dbReference>
<sequence>MAAVDEADIAVARERFFADETVESGVRKRVLTSWQRCRSLGLSPERAPYVYHRDVDMDGRLVRAARPVLDQLESQLSGVKVSALLFDEKARILQRRAGEPEILRLLDDLPALPGFGCSEQIIGTNGTGTALVERRPALIRGREHFAESLRLLACAGAPIRDPISGRIMGVLDLTCLDRDADPAMLGLVTEAAVRIERRLFEQTSERERALLRAFLDATHRAGVVPVDLLPTHDRLRLLEKATELISIGHVGVAMVQLSGGRAATLRSRSVDDLAGASGIAVEAVIDGSPAGHVASGEPRAGSSALIGRSAPAAVLKAATPTVCAPLAATEGWLLAVSEPGIGRLALQARERLGLLCEAGARIGTTLEVTRTAEELTEIAVPRFADYAAVDVPAWVLRGREPSAQGAGLFRIALAAVRPGSYLYGIGALIHPLPSTPHARCLATGQPVLEPALETVFGWMAQDPERGQKVCGQGVHSLLAVPMQARGVTLGVVSFYRAQHTGAFEDDDVTLAAELVSRAAVCMDNARRYTREHTMSLELERAAESLKQSLESQRRFTTDASHELRTPLAGLRAQLEEAQLHPGETDLGELLVHALGDVDRLQALVTDLLLLAKIGVMPASALERIDLARLAETETARRTGDGHPTRLDLRDGVMVDAVPIQIVRLLHNLLDNAHRHAASGVTVAVQRAGDRAELTVTDDGPGVPEAERDHIFERFARLDTARSRNQGGSGLGLAISRDIAHAHHGTLHVEAAPAHGARFVLRLPLS</sequence>
<evidence type="ECO:0000256" key="2">
    <source>
        <dbReference type="ARBA" id="ARBA00004236"/>
    </source>
</evidence>
<organism evidence="9 10">
    <name type="scientific">Acrocarpospora macrocephala</name>
    <dbReference type="NCBI Taxonomy" id="150177"/>
    <lineage>
        <taxon>Bacteria</taxon>
        <taxon>Bacillati</taxon>
        <taxon>Actinomycetota</taxon>
        <taxon>Actinomycetes</taxon>
        <taxon>Streptosporangiales</taxon>
        <taxon>Streptosporangiaceae</taxon>
        <taxon>Acrocarpospora</taxon>
    </lineage>
</organism>
<evidence type="ECO:0000256" key="7">
    <source>
        <dbReference type="ARBA" id="ARBA00023012"/>
    </source>
</evidence>
<comment type="caution">
    <text evidence="9">The sequence shown here is derived from an EMBL/GenBank/DDBJ whole genome shotgun (WGS) entry which is preliminary data.</text>
</comment>
<dbReference type="InterPro" id="IPR036890">
    <property type="entry name" value="HATPase_C_sf"/>
</dbReference>
<keyword evidence="4" id="KW-0597">Phosphoprotein</keyword>
<keyword evidence="10" id="KW-1185">Reference proteome</keyword>
<dbReference type="Pfam" id="PF00512">
    <property type="entry name" value="HisKA"/>
    <property type="match status" value="1"/>
</dbReference>
<keyword evidence="7" id="KW-0902">Two-component regulatory system</keyword>
<dbReference type="GO" id="GO:0005886">
    <property type="term" value="C:plasma membrane"/>
    <property type="evidence" value="ECO:0007669"/>
    <property type="project" value="UniProtKB-SubCell"/>
</dbReference>
<name>A0A5M3WTI8_9ACTN</name>
<gene>
    <name evidence="9" type="ORF">Amac_051690</name>
</gene>
<reference evidence="9 10" key="1">
    <citation type="submission" date="2019-10" db="EMBL/GenBank/DDBJ databases">
        <title>Whole genome shotgun sequence of Acrocarpospora macrocephala NBRC 16266.</title>
        <authorList>
            <person name="Ichikawa N."/>
            <person name="Kimura A."/>
            <person name="Kitahashi Y."/>
            <person name="Komaki H."/>
            <person name="Oguchi A."/>
        </authorList>
    </citation>
    <scope>NUCLEOTIDE SEQUENCE [LARGE SCALE GENOMIC DNA]</scope>
    <source>
        <strain evidence="9 10">NBRC 16266</strain>
    </source>
</reference>
<dbReference type="CDD" id="cd00075">
    <property type="entry name" value="HATPase"/>
    <property type="match status" value="1"/>
</dbReference>
<dbReference type="SUPFAM" id="SSF55781">
    <property type="entry name" value="GAF domain-like"/>
    <property type="match status" value="1"/>
</dbReference>
<dbReference type="InterPro" id="IPR003018">
    <property type="entry name" value="GAF"/>
</dbReference>
<comment type="subcellular location">
    <subcellularLocation>
        <location evidence="2">Cell membrane</location>
    </subcellularLocation>
</comment>
<dbReference type="SMART" id="SM00387">
    <property type="entry name" value="HATPase_c"/>
    <property type="match status" value="1"/>
</dbReference>
<dbReference type="SUPFAM" id="SSF47384">
    <property type="entry name" value="Homodimeric domain of signal transducing histidine kinase"/>
    <property type="match status" value="1"/>
</dbReference>
<dbReference type="GO" id="GO:0000155">
    <property type="term" value="F:phosphorelay sensor kinase activity"/>
    <property type="evidence" value="ECO:0007669"/>
    <property type="project" value="InterPro"/>
</dbReference>
<dbReference type="InterPro" id="IPR005467">
    <property type="entry name" value="His_kinase_dom"/>
</dbReference>
<dbReference type="EMBL" id="BLAE01000030">
    <property type="protein sequence ID" value="GES11572.1"/>
    <property type="molecule type" value="Genomic_DNA"/>
</dbReference>
<dbReference type="PRINTS" id="PR00344">
    <property type="entry name" value="BCTRLSENSOR"/>
</dbReference>
<comment type="catalytic activity">
    <reaction evidence="1">
        <text>ATP + protein L-histidine = ADP + protein N-phospho-L-histidine.</text>
        <dbReference type="EC" id="2.7.13.3"/>
    </reaction>
</comment>
<proteinExistence type="predicted"/>
<dbReference type="Gene3D" id="3.30.565.10">
    <property type="entry name" value="Histidine kinase-like ATPase, C-terminal domain"/>
    <property type="match status" value="1"/>
</dbReference>
<dbReference type="Proteomes" id="UP000331127">
    <property type="component" value="Unassembled WGS sequence"/>
</dbReference>
<dbReference type="Gene3D" id="3.30.450.40">
    <property type="match status" value="2"/>
</dbReference>
<dbReference type="SUPFAM" id="SSF55874">
    <property type="entry name" value="ATPase domain of HSP90 chaperone/DNA topoisomerase II/histidine kinase"/>
    <property type="match status" value="1"/>
</dbReference>
<keyword evidence="5" id="KW-0808">Transferase</keyword>
<protein>
    <recommendedName>
        <fullName evidence="3">histidine kinase</fullName>
        <ecNumber evidence="3">2.7.13.3</ecNumber>
    </recommendedName>
</protein>
<dbReference type="InterPro" id="IPR050736">
    <property type="entry name" value="Sensor_HK_Regulatory"/>
</dbReference>
<keyword evidence="6" id="KW-0418">Kinase</keyword>
<evidence type="ECO:0000259" key="8">
    <source>
        <dbReference type="PROSITE" id="PS50109"/>
    </source>
</evidence>
<dbReference type="OrthoDB" id="118142at2"/>
<evidence type="ECO:0000256" key="4">
    <source>
        <dbReference type="ARBA" id="ARBA00022553"/>
    </source>
</evidence>
<dbReference type="InterPro" id="IPR003594">
    <property type="entry name" value="HATPase_dom"/>
</dbReference>
<evidence type="ECO:0000256" key="5">
    <source>
        <dbReference type="ARBA" id="ARBA00022679"/>
    </source>
</evidence>
<dbReference type="CDD" id="cd00082">
    <property type="entry name" value="HisKA"/>
    <property type="match status" value="1"/>
</dbReference>